<organism evidence="9 10">
    <name type="scientific">Candidatus Limivivens intestinipullorum</name>
    <dbReference type="NCBI Taxonomy" id="2840858"/>
    <lineage>
        <taxon>Bacteria</taxon>
        <taxon>Bacillati</taxon>
        <taxon>Bacillota</taxon>
        <taxon>Clostridia</taxon>
        <taxon>Lachnospirales</taxon>
        <taxon>Lachnospiraceae</taxon>
        <taxon>Lachnospiraceae incertae sedis</taxon>
        <taxon>Candidatus Limivivens</taxon>
    </lineage>
</organism>
<dbReference type="GO" id="GO:0022857">
    <property type="term" value="F:transmembrane transporter activity"/>
    <property type="evidence" value="ECO:0007669"/>
    <property type="project" value="InterPro"/>
</dbReference>
<evidence type="ECO:0000313" key="10">
    <source>
        <dbReference type="Proteomes" id="UP000823935"/>
    </source>
</evidence>
<feature type="transmembrane region" description="Helical" evidence="8">
    <location>
        <begin position="146"/>
        <end position="166"/>
    </location>
</feature>
<reference evidence="9" key="1">
    <citation type="submission" date="2020-10" db="EMBL/GenBank/DDBJ databases">
        <authorList>
            <person name="Gilroy R."/>
        </authorList>
    </citation>
    <scope>NUCLEOTIDE SEQUENCE</scope>
    <source>
        <strain evidence="9">CHK190-19873</strain>
    </source>
</reference>
<evidence type="ECO:0000256" key="6">
    <source>
        <dbReference type="ARBA" id="ARBA00022989"/>
    </source>
</evidence>
<keyword evidence="5 8" id="KW-0812">Transmembrane</keyword>
<dbReference type="SUPFAM" id="SSF81345">
    <property type="entry name" value="ABC transporter involved in vitamin B12 uptake, BtuC"/>
    <property type="match status" value="1"/>
</dbReference>
<feature type="transmembrane region" description="Helical" evidence="8">
    <location>
        <begin position="186"/>
        <end position="215"/>
    </location>
</feature>
<protein>
    <submittedName>
        <fullName evidence="9">Iron ABC transporter permease</fullName>
    </submittedName>
</protein>
<feature type="transmembrane region" description="Helical" evidence="8">
    <location>
        <begin position="56"/>
        <end position="76"/>
    </location>
</feature>
<keyword evidence="7 8" id="KW-0472">Membrane</keyword>
<name>A0A9D1EWA0_9FIRM</name>
<dbReference type="PANTHER" id="PTHR30472:SF1">
    <property type="entry name" value="FE(3+) DICITRATE TRANSPORT SYSTEM PERMEASE PROTEIN FECC-RELATED"/>
    <property type="match status" value="1"/>
</dbReference>
<keyword evidence="3" id="KW-0813">Transport</keyword>
<dbReference type="Pfam" id="PF01032">
    <property type="entry name" value="FecCD"/>
    <property type="match status" value="1"/>
</dbReference>
<reference evidence="9" key="2">
    <citation type="journal article" date="2021" name="PeerJ">
        <title>Extensive microbial diversity within the chicken gut microbiome revealed by metagenomics and culture.</title>
        <authorList>
            <person name="Gilroy R."/>
            <person name="Ravi A."/>
            <person name="Getino M."/>
            <person name="Pursley I."/>
            <person name="Horton D.L."/>
            <person name="Alikhan N.F."/>
            <person name="Baker D."/>
            <person name="Gharbi K."/>
            <person name="Hall N."/>
            <person name="Watson M."/>
            <person name="Adriaenssens E.M."/>
            <person name="Foster-Nyarko E."/>
            <person name="Jarju S."/>
            <person name="Secka A."/>
            <person name="Antonio M."/>
            <person name="Oren A."/>
            <person name="Chaudhuri R.R."/>
            <person name="La Ragione R."/>
            <person name="Hildebrand F."/>
            <person name="Pallen M.J."/>
        </authorList>
    </citation>
    <scope>NUCLEOTIDE SEQUENCE</scope>
    <source>
        <strain evidence="9">CHK190-19873</strain>
    </source>
</reference>
<comment type="caution">
    <text evidence="9">The sequence shown here is derived from an EMBL/GenBank/DDBJ whole genome shotgun (WGS) entry which is preliminary data.</text>
</comment>
<comment type="subcellular location">
    <subcellularLocation>
        <location evidence="1">Cell membrane</location>
        <topology evidence="1">Multi-pass membrane protein</topology>
    </subcellularLocation>
</comment>
<feature type="transmembrane region" description="Helical" evidence="8">
    <location>
        <begin position="306"/>
        <end position="323"/>
    </location>
</feature>
<keyword evidence="6 8" id="KW-1133">Transmembrane helix</keyword>
<evidence type="ECO:0000256" key="7">
    <source>
        <dbReference type="ARBA" id="ARBA00023136"/>
    </source>
</evidence>
<feature type="transmembrane region" description="Helical" evidence="8">
    <location>
        <begin position="115"/>
        <end position="134"/>
    </location>
</feature>
<dbReference type="CDD" id="cd06550">
    <property type="entry name" value="TM_ABC_iron-siderophores_like"/>
    <property type="match status" value="1"/>
</dbReference>
<dbReference type="AlphaFoldDB" id="A0A9D1EWA0"/>
<keyword evidence="4" id="KW-1003">Cell membrane</keyword>
<accession>A0A9D1EWA0</accession>
<proteinExistence type="inferred from homology"/>
<dbReference type="GO" id="GO:0005886">
    <property type="term" value="C:plasma membrane"/>
    <property type="evidence" value="ECO:0007669"/>
    <property type="project" value="UniProtKB-SubCell"/>
</dbReference>
<feature type="transmembrane region" description="Helical" evidence="8">
    <location>
        <begin position="281"/>
        <end position="299"/>
    </location>
</feature>
<evidence type="ECO:0000256" key="4">
    <source>
        <dbReference type="ARBA" id="ARBA00022475"/>
    </source>
</evidence>
<evidence type="ECO:0000256" key="5">
    <source>
        <dbReference type="ARBA" id="ARBA00022692"/>
    </source>
</evidence>
<dbReference type="EMBL" id="DVIQ01000113">
    <property type="protein sequence ID" value="HIS33158.1"/>
    <property type="molecule type" value="Genomic_DNA"/>
</dbReference>
<dbReference type="PANTHER" id="PTHR30472">
    <property type="entry name" value="FERRIC ENTEROBACTIN TRANSPORT SYSTEM PERMEASE PROTEIN"/>
    <property type="match status" value="1"/>
</dbReference>
<sequence length="327" mass="33401">MNKRRIVILVFLILLVITIAASITLGSRRISLEELTDGLLHPSVSSYGANVVRKRVIRTVFSLLCGAALGVSGALMQAVTRNPIADPSILGVNTGAAFFVVCGIAFFHISTAGQYIVFALAGAMLAAIAVYSIGSMGRGGATPIKLVLSGTAVSAALSSLISAILLPRSYVLDQYRFWQVGSVGSGTIHGILTFSPLLAAGFVIALLCAPALNALALGDEAATGLGVHTKTLRLTAAAGGVLLCGSTTALAGPIGFIGLLAPHIMRLLLGSNLRLTIPLSALAGAVILTIADVIGRLLLYPGELEVGIVTAFVGAPVLIAIAIRSKA</sequence>
<evidence type="ECO:0000256" key="2">
    <source>
        <dbReference type="ARBA" id="ARBA00007935"/>
    </source>
</evidence>
<evidence type="ECO:0000313" key="9">
    <source>
        <dbReference type="EMBL" id="HIS33158.1"/>
    </source>
</evidence>
<comment type="similarity">
    <text evidence="2">Belongs to the binding-protein-dependent transport system permease family. FecCD subfamily.</text>
</comment>
<dbReference type="GO" id="GO:0033214">
    <property type="term" value="P:siderophore-iron import into cell"/>
    <property type="evidence" value="ECO:0007669"/>
    <property type="project" value="TreeGrafter"/>
</dbReference>
<evidence type="ECO:0000256" key="1">
    <source>
        <dbReference type="ARBA" id="ARBA00004651"/>
    </source>
</evidence>
<evidence type="ECO:0000256" key="3">
    <source>
        <dbReference type="ARBA" id="ARBA00022448"/>
    </source>
</evidence>
<dbReference type="InterPro" id="IPR037294">
    <property type="entry name" value="ABC_BtuC-like"/>
</dbReference>
<gene>
    <name evidence="9" type="ORF">IAB44_16680</name>
</gene>
<feature type="transmembrane region" description="Helical" evidence="8">
    <location>
        <begin position="236"/>
        <end position="261"/>
    </location>
</feature>
<dbReference type="FunFam" id="1.10.3470.10:FF:000001">
    <property type="entry name" value="Vitamin B12 ABC transporter permease BtuC"/>
    <property type="match status" value="1"/>
</dbReference>
<feature type="transmembrane region" description="Helical" evidence="8">
    <location>
        <begin position="88"/>
        <end position="109"/>
    </location>
</feature>
<dbReference type="InterPro" id="IPR000522">
    <property type="entry name" value="ABC_transptr_permease_BtuC"/>
</dbReference>
<dbReference type="Gene3D" id="1.10.3470.10">
    <property type="entry name" value="ABC transporter involved in vitamin B12 uptake, BtuC"/>
    <property type="match status" value="1"/>
</dbReference>
<dbReference type="Proteomes" id="UP000823935">
    <property type="component" value="Unassembled WGS sequence"/>
</dbReference>
<evidence type="ECO:0000256" key="8">
    <source>
        <dbReference type="SAM" id="Phobius"/>
    </source>
</evidence>